<name>A0AAC9FSG7_9RALS</name>
<organism evidence="1 2">
    <name type="scientific">Ralstonia insidiosa</name>
    <dbReference type="NCBI Taxonomy" id="190721"/>
    <lineage>
        <taxon>Bacteria</taxon>
        <taxon>Pseudomonadati</taxon>
        <taxon>Pseudomonadota</taxon>
        <taxon>Betaproteobacteria</taxon>
        <taxon>Burkholderiales</taxon>
        <taxon>Burkholderiaceae</taxon>
        <taxon>Ralstonia</taxon>
    </lineage>
</organism>
<evidence type="ECO:0000313" key="1">
    <source>
        <dbReference type="EMBL" id="ANH75029.1"/>
    </source>
</evidence>
<dbReference type="KEGG" id="rin:ACS15_3880"/>
<evidence type="ECO:0000313" key="2">
    <source>
        <dbReference type="Proteomes" id="UP000077927"/>
    </source>
</evidence>
<dbReference type="AlphaFoldDB" id="A0AAC9FSG7"/>
<dbReference type="Proteomes" id="UP000077927">
    <property type="component" value="Chromosome 1"/>
</dbReference>
<dbReference type="EMBL" id="CP012605">
    <property type="protein sequence ID" value="ANH75029.1"/>
    <property type="molecule type" value="Genomic_DNA"/>
</dbReference>
<reference evidence="1 2" key="1">
    <citation type="submission" date="2015-09" db="EMBL/GenBank/DDBJ databases">
        <authorList>
            <person name="Xu Y."/>
            <person name="Nagy A."/>
            <person name="Liu N.T."/>
            <person name="Nou X."/>
        </authorList>
    </citation>
    <scope>NUCLEOTIDE SEQUENCE [LARGE SCALE GENOMIC DNA]</scope>
    <source>
        <strain evidence="1 2">FC1138</strain>
    </source>
</reference>
<protein>
    <submittedName>
        <fullName evidence="1">Uncharacterized protein</fullName>
    </submittedName>
</protein>
<sequence length="57" mass="6022">MLPDEAHVGLLEPWSKLLNAGCGPIPAGWSCRSCRSRVVGKVCTQSVGLSWPDGEAV</sequence>
<gene>
    <name evidence="1" type="ORF">ACS15_3880</name>
</gene>
<proteinExistence type="predicted"/>
<accession>A0AAC9FSG7</accession>